<dbReference type="FunFam" id="1.10.10.60:FF:000009">
    <property type="entry name" value="transcription factor MYB1R1"/>
    <property type="match status" value="1"/>
</dbReference>
<keyword evidence="3" id="KW-0238">DNA-binding</keyword>
<dbReference type="Gene3D" id="1.10.10.60">
    <property type="entry name" value="Homeodomain-like"/>
    <property type="match status" value="1"/>
</dbReference>
<protein>
    <submittedName>
        <fullName evidence="10">Uncharacterized protein</fullName>
    </submittedName>
</protein>
<reference evidence="10" key="1">
    <citation type="journal article" date="2013" name="J. Plant Res.">
        <title>Effect of fungi and light on seed germination of three Opuntia species from semiarid lands of central Mexico.</title>
        <authorList>
            <person name="Delgado-Sanchez P."/>
            <person name="Jimenez-Bremont J.F."/>
            <person name="Guerrero-Gonzalez Mde L."/>
            <person name="Flores J."/>
        </authorList>
    </citation>
    <scope>NUCLEOTIDE SEQUENCE</scope>
    <source>
        <tissue evidence="10">Cladode</tissue>
    </source>
</reference>
<dbReference type="InterPro" id="IPR006447">
    <property type="entry name" value="Myb_dom_plants"/>
</dbReference>
<feature type="region of interest" description="Disordered" evidence="6">
    <location>
        <begin position="177"/>
        <end position="226"/>
    </location>
</feature>
<evidence type="ECO:0000256" key="5">
    <source>
        <dbReference type="ARBA" id="ARBA00023242"/>
    </source>
</evidence>
<evidence type="ECO:0000256" key="6">
    <source>
        <dbReference type="SAM" id="MobiDB-lite"/>
    </source>
</evidence>
<dbReference type="PROSITE" id="PS50090">
    <property type="entry name" value="MYB_LIKE"/>
    <property type="match status" value="1"/>
</dbReference>
<evidence type="ECO:0000256" key="1">
    <source>
        <dbReference type="ARBA" id="ARBA00004123"/>
    </source>
</evidence>
<dbReference type="InterPro" id="IPR009057">
    <property type="entry name" value="Homeodomain-like_sf"/>
</dbReference>
<name>A0A7C9D7N6_OPUST</name>
<feature type="compositionally biased region" description="Low complexity" evidence="6">
    <location>
        <begin position="64"/>
        <end position="78"/>
    </location>
</feature>
<dbReference type="InterPro" id="IPR017884">
    <property type="entry name" value="SANT_dom"/>
</dbReference>
<dbReference type="SMART" id="SM00717">
    <property type="entry name" value="SANT"/>
    <property type="match status" value="1"/>
</dbReference>
<dbReference type="InterPro" id="IPR001005">
    <property type="entry name" value="SANT/Myb"/>
</dbReference>
<dbReference type="EMBL" id="GISG01095650">
    <property type="protein sequence ID" value="MBA4635542.1"/>
    <property type="molecule type" value="Transcribed_RNA"/>
</dbReference>
<keyword evidence="4" id="KW-0804">Transcription</keyword>
<accession>A0A7C9D7N6</accession>
<evidence type="ECO:0000256" key="4">
    <source>
        <dbReference type="ARBA" id="ARBA00023163"/>
    </source>
</evidence>
<feature type="domain" description="SANT" evidence="8">
    <location>
        <begin position="104"/>
        <end position="157"/>
    </location>
</feature>
<dbReference type="GO" id="GO:0009739">
    <property type="term" value="P:response to gibberellin"/>
    <property type="evidence" value="ECO:0007669"/>
    <property type="project" value="TreeGrafter"/>
</dbReference>
<dbReference type="Pfam" id="PF00249">
    <property type="entry name" value="Myb_DNA-binding"/>
    <property type="match status" value="1"/>
</dbReference>
<dbReference type="GO" id="GO:0009723">
    <property type="term" value="P:response to ethylene"/>
    <property type="evidence" value="ECO:0007669"/>
    <property type="project" value="TreeGrafter"/>
</dbReference>
<keyword evidence="2" id="KW-0805">Transcription regulation</keyword>
<evidence type="ECO:0000259" key="9">
    <source>
        <dbReference type="PROSITE" id="PS51294"/>
    </source>
</evidence>
<dbReference type="PROSITE" id="PS51293">
    <property type="entry name" value="SANT"/>
    <property type="match status" value="1"/>
</dbReference>
<dbReference type="PANTHER" id="PTHR44191:SF4">
    <property type="entry name" value="OS01G0187900 PROTEIN"/>
    <property type="match status" value="1"/>
</dbReference>
<feature type="compositionally biased region" description="Polar residues" evidence="6">
    <location>
        <begin position="200"/>
        <end position="209"/>
    </location>
</feature>
<evidence type="ECO:0000256" key="3">
    <source>
        <dbReference type="ARBA" id="ARBA00023125"/>
    </source>
</evidence>
<reference evidence="10" key="2">
    <citation type="submission" date="2020-07" db="EMBL/GenBank/DDBJ databases">
        <authorList>
            <person name="Vera ALvarez R."/>
            <person name="Arias-Moreno D.M."/>
            <person name="Jimenez-Jacinto V."/>
            <person name="Jimenez-Bremont J.F."/>
            <person name="Swaminathan K."/>
            <person name="Moose S.P."/>
            <person name="Guerrero-Gonzalez M.L."/>
            <person name="Marino-Ramirez L."/>
            <person name="Landsman D."/>
            <person name="Rodriguez-Kessler M."/>
            <person name="Delgado-Sanchez P."/>
        </authorList>
    </citation>
    <scope>NUCLEOTIDE SEQUENCE</scope>
    <source>
        <tissue evidence="10">Cladode</tissue>
    </source>
</reference>
<evidence type="ECO:0000259" key="7">
    <source>
        <dbReference type="PROSITE" id="PS50090"/>
    </source>
</evidence>
<dbReference type="PROSITE" id="PS51294">
    <property type="entry name" value="HTH_MYB"/>
    <property type="match status" value="1"/>
</dbReference>
<feature type="compositionally biased region" description="Polar residues" evidence="6">
    <location>
        <begin position="7"/>
        <end position="20"/>
    </location>
</feature>
<evidence type="ECO:0000256" key="2">
    <source>
        <dbReference type="ARBA" id="ARBA00023015"/>
    </source>
</evidence>
<dbReference type="CDD" id="cd00167">
    <property type="entry name" value="SANT"/>
    <property type="match status" value="1"/>
</dbReference>
<feature type="region of interest" description="Disordered" evidence="6">
    <location>
        <begin position="1"/>
        <end position="30"/>
    </location>
</feature>
<dbReference type="InterPro" id="IPR052245">
    <property type="entry name" value="Plant_Stress_Dev_TF"/>
</dbReference>
<feature type="region of interest" description="Disordered" evidence="6">
    <location>
        <begin position="304"/>
        <end position="352"/>
    </location>
</feature>
<evidence type="ECO:0000313" key="10">
    <source>
        <dbReference type="EMBL" id="MBA4635542.1"/>
    </source>
</evidence>
<evidence type="ECO:0000259" key="8">
    <source>
        <dbReference type="PROSITE" id="PS51293"/>
    </source>
</evidence>
<feature type="region of interest" description="Disordered" evidence="6">
    <location>
        <begin position="64"/>
        <end position="110"/>
    </location>
</feature>
<dbReference type="GO" id="GO:0003677">
    <property type="term" value="F:DNA binding"/>
    <property type="evidence" value="ECO:0007669"/>
    <property type="project" value="UniProtKB-KW"/>
</dbReference>
<dbReference type="AlphaFoldDB" id="A0A7C9D7N6"/>
<dbReference type="SUPFAM" id="SSF46689">
    <property type="entry name" value="Homeodomain-like"/>
    <property type="match status" value="1"/>
</dbReference>
<feature type="compositionally biased region" description="Basic and acidic residues" evidence="6">
    <location>
        <begin position="79"/>
        <end position="91"/>
    </location>
</feature>
<dbReference type="InterPro" id="IPR017930">
    <property type="entry name" value="Myb_dom"/>
</dbReference>
<dbReference type="PANTHER" id="PTHR44191">
    <property type="entry name" value="TRANSCRIPTION FACTOR KUA1"/>
    <property type="match status" value="1"/>
</dbReference>
<dbReference type="NCBIfam" id="TIGR01557">
    <property type="entry name" value="myb_SHAQKYF"/>
    <property type="match status" value="1"/>
</dbReference>
<dbReference type="GO" id="GO:0005634">
    <property type="term" value="C:nucleus"/>
    <property type="evidence" value="ECO:0007669"/>
    <property type="project" value="UniProtKB-SubCell"/>
</dbReference>
<proteinExistence type="predicted"/>
<feature type="domain" description="HTH myb-type" evidence="9">
    <location>
        <begin position="101"/>
        <end position="157"/>
    </location>
</feature>
<comment type="subcellular location">
    <subcellularLocation>
        <location evidence="1">Nucleus</location>
    </subcellularLocation>
</comment>
<organism evidence="10">
    <name type="scientific">Opuntia streptacantha</name>
    <name type="common">Prickly pear cactus</name>
    <name type="synonym">Opuntia cardona</name>
    <dbReference type="NCBI Taxonomy" id="393608"/>
    <lineage>
        <taxon>Eukaryota</taxon>
        <taxon>Viridiplantae</taxon>
        <taxon>Streptophyta</taxon>
        <taxon>Embryophyta</taxon>
        <taxon>Tracheophyta</taxon>
        <taxon>Spermatophyta</taxon>
        <taxon>Magnoliopsida</taxon>
        <taxon>eudicotyledons</taxon>
        <taxon>Gunneridae</taxon>
        <taxon>Pentapetalae</taxon>
        <taxon>Caryophyllales</taxon>
        <taxon>Cactineae</taxon>
        <taxon>Cactaceae</taxon>
        <taxon>Opuntioideae</taxon>
        <taxon>Opuntia</taxon>
    </lineage>
</organism>
<dbReference type="GO" id="GO:0006355">
    <property type="term" value="P:regulation of DNA-templated transcription"/>
    <property type="evidence" value="ECO:0007669"/>
    <property type="project" value="UniProtKB-ARBA"/>
</dbReference>
<keyword evidence="5" id="KW-0539">Nucleus</keyword>
<sequence length="352" mass="38437">MTRRCSHCSNNGHNSRTCPTTRGGGGGGGGGGVVKLFGVRLTDGSFMKKSKSMGNLSLCHHQSSATASASPNPCSPSSDHLRDGYLSDDPNHASCSSNRRTERKKGKPWTEEEHRLFLIGLQKLGKGDWRGIARNYVVSRTPTQVASHAQKYFIRQSNATRRKRRSSLFDMVADMVTEEPQTVPEEQLLPPSTETKETDTNSLPSTDLSLSRDAEPMEATSTEVPKEARETMLLPSNLTPALPTLFLPFPFPYPQFWPHSGIQAQEHTNGDPPHHKILKPTPVLRKEPVNVNELVGMSRLNLSDRENGHAVPPQLSLGPLGTPSRQSAFHVSAPAARSAELNEGKNSVIQAV</sequence>
<feature type="domain" description="Myb-like" evidence="7">
    <location>
        <begin position="101"/>
        <end position="153"/>
    </location>
</feature>